<name>A0A9P6WLG5_9ASCO</name>
<dbReference type="GO" id="GO:0006260">
    <property type="term" value="P:DNA replication"/>
    <property type="evidence" value="ECO:0007669"/>
    <property type="project" value="InterPro"/>
</dbReference>
<organism evidence="4 5">
    <name type="scientific">Pichia californica</name>
    <dbReference type="NCBI Taxonomy" id="460514"/>
    <lineage>
        <taxon>Eukaryota</taxon>
        <taxon>Fungi</taxon>
        <taxon>Dikarya</taxon>
        <taxon>Ascomycota</taxon>
        <taxon>Saccharomycotina</taxon>
        <taxon>Pichiomycetes</taxon>
        <taxon>Pichiales</taxon>
        <taxon>Pichiaceae</taxon>
        <taxon>Pichia</taxon>
    </lineage>
</organism>
<dbReference type="InterPro" id="IPR012340">
    <property type="entry name" value="NA-bd_OB-fold"/>
</dbReference>
<protein>
    <recommendedName>
        <fullName evidence="6">Replication factor A protein 3</fullName>
    </recommendedName>
</protein>
<dbReference type="GO" id="GO:0006310">
    <property type="term" value="P:DNA recombination"/>
    <property type="evidence" value="ECO:0007669"/>
    <property type="project" value="InterPro"/>
</dbReference>
<comment type="similarity">
    <text evidence="2">Belongs to the replication factor A protein 3 family.</text>
</comment>
<dbReference type="InterPro" id="IPR013970">
    <property type="entry name" value="Rfa2"/>
</dbReference>
<evidence type="ECO:0000313" key="5">
    <source>
        <dbReference type="Proteomes" id="UP000697127"/>
    </source>
</evidence>
<comment type="caution">
    <text evidence="4">The sequence shown here is derived from an EMBL/GenBank/DDBJ whole genome shotgun (WGS) entry which is preliminary data.</text>
</comment>
<dbReference type="GO" id="GO:0003677">
    <property type="term" value="F:DNA binding"/>
    <property type="evidence" value="ECO:0007669"/>
    <property type="project" value="InterPro"/>
</dbReference>
<dbReference type="Proteomes" id="UP000697127">
    <property type="component" value="Unassembled WGS sequence"/>
</dbReference>
<dbReference type="OrthoDB" id="188186at2759"/>
<gene>
    <name evidence="4" type="ORF">C6P40_001726</name>
</gene>
<dbReference type="SUPFAM" id="SSF50249">
    <property type="entry name" value="Nucleic acid-binding proteins"/>
    <property type="match status" value="1"/>
</dbReference>
<keyword evidence="3" id="KW-0539">Nucleus</keyword>
<evidence type="ECO:0000256" key="1">
    <source>
        <dbReference type="ARBA" id="ARBA00004123"/>
    </source>
</evidence>
<dbReference type="Gene3D" id="2.40.50.140">
    <property type="entry name" value="Nucleic acid-binding proteins"/>
    <property type="match status" value="1"/>
</dbReference>
<evidence type="ECO:0000313" key="4">
    <source>
        <dbReference type="EMBL" id="KAG0687893.1"/>
    </source>
</evidence>
<dbReference type="GO" id="GO:0006281">
    <property type="term" value="P:DNA repair"/>
    <property type="evidence" value="ECO:0007669"/>
    <property type="project" value="InterPro"/>
</dbReference>
<dbReference type="GO" id="GO:0031981">
    <property type="term" value="C:nuclear lumen"/>
    <property type="evidence" value="ECO:0007669"/>
    <property type="project" value="UniProtKB-ARBA"/>
</dbReference>
<keyword evidence="5" id="KW-1185">Reference proteome</keyword>
<evidence type="ECO:0000256" key="3">
    <source>
        <dbReference type="ARBA" id="ARBA00023242"/>
    </source>
</evidence>
<dbReference type="Pfam" id="PF08661">
    <property type="entry name" value="Rep_fac-A_3"/>
    <property type="match status" value="1"/>
</dbReference>
<dbReference type="AlphaFoldDB" id="A0A9P6WLG5"/>
<sequence length="106" mass="11706">MESIRVDATTLSQPTNKTVRIIGQLKTIDSSSTGTINANGIINVSSSTDMNSLIIGNWYEMLGKIQKDDLSINVMEFFDFGTDINENAIKKLVQVAHQVPELFVTE</sequence>
<dbReference type="EMBL" id="PUHW01000203">
    <property type="protein sequence ID" value="KAG0687893.1"/>
    <property type="molecule type" value="Genomic_DNA"/>
</dbReference>
<accession>A0A9P6WLG5</accession>
<proteinExistence type="inferred from homology"/>
<evidence type="ECO:0000256" key="2">
    <source>
        <dbReference type="ARBA" id="ARBA00009761"/>
    </source>
</evidence>
<comment type="subcellular location">
    <subcellularLocation>
        <location evidence="1">Nucleus</location>
    </subcellularLocation>
</comment>
<reference evidence="4" key="1">
    <citation type="submission" date="2020-11" db="EMBL/GenBank/DDBJ databases">
        <title>Kefir isolates.</title>
        <authorList>
            <person name="Marcisauskas S."/>
            <person name="Kim Y."/>
            <person name="Blasche S."/>
        </authorList>
    </citation>
    <scope>NUCLEOTIDE SEQUENCE</scope>
    <source>
        <strain evidence="4">Olga-1</strain>
    </source>
</reference>
<evidence type="ECO:0008006" key="6">
    <source>
        <dbReference type="Google" id="ProtNLM"/>
    </source>
</evidence>